<comment type="caution">
    <text evidence="1">The sequence shown here is derived from an EMBL/GenBank/DDBJ whole genome shotgun (WGS) entry which is preliminary data.</text>
</comment>
<gene>
    <name evidence="1" type="ORF">PHMEG_00028230</name>
</gene>
<protein>
    <recommendedName>
        <fullName evidence="3">Reverse transcriptase</fullName>
    </recommendedName>
</protein>
<proteinExistence type="predicted"/>
<dbReference type="AlphaFoldDB" id="A0A225V7Y5"/>
<keyword evidence="2" id="KW-1185">Reference proteome</keyword>
<organism evidence="1 2">
    <name type="scientific">Phytophthora megakarya</name>
    <dbReference type="NCBI Taxonomy" id="4795"/>
    <lineage>
        <taxon>Eukaryota</taxon>
        <taxon>Sar</taxon>
        <taxon>Stramenopiles</taxon>
        <taxon>Oomycota</taxon>
        <taxon>Peronosporomycetes</taxon>
        <taxon>Peronosporales</taxon>
        <taxon>Peronosporaceae</taxon>
        <taxon>Phytophthora</taxon>
    </lineage>
</organism>
<name>A0A225V7Y5_9STRA</name>
<reference evidence="2" key="1">
    <citation type="submission" date="2017-03" db="EMBL/GenBank/DDBJ databases">
        <title>Phytopthora megakarya and P. palmivora, two closely related causual agents of cacao black pod achieved similar genome size and gene model numbers by different mechanisms.</title>
        <authorList>
            <person name="Ali S."/>
            <person name="Shao J."/>
            <person name="Larry D.J."/>
            <person name="Kronmiller B."/>
            <person name="Shen D."/>
            <person name="Strem M.D."/>
            <person name="Melnick R.L."/>
            <person name="Guiltinan M.J."/>
            <person name="Tyler B.M."/>
            <person name="Meinhardt L.W."/>
            <person name="Bailey B.A."/>
        </authorList>
    </citation>
    <scope>NUCLEOTIDE SEQUENCE [LARGE SCALE GENOMIC DNA]</scope>
    <source>
        <strain evidence="2">zdho120</strain>
    </source>
</reference>
<accession>A0A225V7Y5</accession>
<evidence type="ECO:0000313" key="1">
    <source>
        <dbReference type="EMBL" id="OWZ00550.1"/>
    </source>
</evidence>
<evidence type="ECO:0000313" key="2">
    <source>
        <dbReference type="Proteomes" id="UP000198211"/>
    </source>
</evidence>
<dbReference type="Proteomes" id="UP000198211">
    <property type="component" value="Unassembled WGS sequence"/>
</dbReference>
<dbReference type="EMBL" id="NBNE01007520">
    <property type="protein sequence ID" value="OWZ00550.1"/>
    <property type="molecule type" value="Genomic_DNA"/>
</dbReference>
<evidence type="ECO:0008006" key="3">
    <source>
        <dbReference type="Google" id="ProtNLM"/>
    </source>
</evidence>
<sequence>MCQGLTEEGKAPEIGSSDTEVEAFEIWIRKGRRSVVGYSQSAMLSRKLAHLWHGPFRIDEVHDDFRVKLRIDGTGYRVNPWVHISCLKPRALFPRRSIDEITLDENDDLDAELLPEDS</sequence>